<dbReference type="InterPro" id="IPR016181">
    <property type="entry name" value="Acyl_CoA_acyltransferase"/>
</dbReference>
<proteinExistence type="predicted"/>
<dbReference type="RefSeq" id="WP_191783268.1">
    <property type="nucleotide sequence ID" value="NZ_JACSQV010000008.1"/>
</dbReference>
<dbReference type="Proteomes" id="UP000604241">
    <property type="component" value="Unassembled WGS sequence"/>
</dbReference>
<dbReference type="PROSITE" id="PS51186">
    <property type="entry name" value="GNAT"/>
    <property type="match status" value="1"/>
</dbReference>
<gene>
    <name evidence="4" type="ORF">H9657_10920</name>
</gene>
<keyword evidence="2" id="KW-0012">Acyltransferase</keyword>
<evidence type="ECO:0000259" key="3">
    <source>
        <dbReference type="PROSITE" id="PS51186"/>
    </source>
</evidence>
<evidence type="ECO:0000313" key="4">
    <source>
        <dbReference type="EMBL" id="MBD7918783.1"/>
    </source>
</evidence>
<name>A0ABR8QEC2_9CELL</name>
<dbReference type="PANTHER" id="PTHR43877:SF2">
    <property type="entry name" value="AMINOALKYLPHOSPHONATE N-ACETYLTRANSFERASE-RELATED"/>
    <property type="match status" value="1"/>
</dbReference>
<organism evidence="4 5">
    <name type="scientific">Cellulomonas avistercoris</name>
    <dbReference type="NCBI Taxonomy" id="2762242"/>
    <lineage>
        <taxon>Bacteria</taxon>
        <taxon>Bacillati</taxon>
        <taxon>Actinomycetota</taxon>
        <taxon>Actinomycetes</taxon>
        <taxon>Micrococcales</taxon>
        <taxon>Cellulomonadaceae</taxon>
        <taxon>Cellulomonas</taxon>
    </lineage>
</organism>
<dbReference type="PANTHER" id="PTHR43877">
    <property type="entry name" value="AMINOALKYLPHOSPHONATE N-ACETYLTRANSFERASE-RELATED-RELATED"/>
    <property type="match status" value="1"/>
</dbReference>
<protein>
    <submittedName>
        <fullName evidence="4">GNAT family N-acetyltransferase</fullName>
    </submittedName>
</protein>
<dbReference type="InterPro" id="IPR000182">
    <property type="entry name" value="GNAT_dom"/>
</dbReference>
<feature type="domain" description="N-acetyltransferase" evidence="3">
    <location>
        <begin position="1"/>
        <end position="156"/>
    </location>
</feature>
<keyword evidence="1" id="KW-0808">Transferase</keyword>
<accession>A0ABR8QEC2</accession>
<comment type="caution">
    <text evidence="4">The sequence shown here is derived from an EMBL/GenBank/DDBJ whole genome shotgun (WGS) entry which is preliminary data.</text>
</comment>
<evidence type="ECO:0000256" key="2">
    <source>
        <dbReference type="ARBA" id="ARBA00023315"/>
    </source>
</evidence>
<evidence type="ECO:0000313" key="5">
    <source>
        <dbReference type="Proteomes" id="UP000604241"/>
    </source>
</evidence>
<dbReference type="SUPFAM" id="SSF55729">
    <property type="entry name" value="Acyl-CoA N-acyltransferases (Nat)"/>
    <property type="match status" value="1"/>
</dbReference>
<dbReference type="Gene3D" id="3.40.630.30">
    <property type="match status" value="1"/>
</dbReference>
<reference evidence="4 5" key="1">
    <citation type="submission" date="2020-08" db="EMBL/GenBank/DDBJ databases">
        <title>A Genomic Blueprint of the Chicken Gut Microbiome.</title>
        <authorList>
            <person name="Gilroy R."/>
            <person name="Ravi A."/>
            <person name="Getino M."/>
            <person name="Pursley I."/>
            <person name="Horton D.L."/>
            <person name="Alikhan N.-F."/>
            <person name="Baker D."/>
            <person name="Gharbi K."/>
            <person name="Hall N."/>
            <person name="Watson M."/>
            <person name="Adriaenssens E.M."/>
            <person name="Foster-Nyarko E."/>
            <person name="Jarju S."/>
            <person name="Secka A."/>
            <person name="Antonio M."/>
            <person name="Oren A."/>
            <person name="Chaudhuri R."/>
            <person name="La Ragione R.M."/>
            <person name="Hildebrand F."/>
            <person name="Pallen M.J."/>
        </authorList>
    </citation>
    <scope>NUCLEOTIDE SEQUENCE [LARGE SCALE GENOMIC DNA]</scope>
    <source>
        <strain evidence="4 5">Sa3CUA2</strain>
    </source>
</reference>
<keyword evidence="5" id="KW-1185">Reference proteome</keyword>
<sequence length="161" mass="17421">MRVVRVTAGTDTETVAQVAELFVAYRGFYGREGDEDAARAFLRARVERGDSLVRAVLEDGRAVAFTQVYPGHSSLRLHTTWQLNDLFVAPDVRGGGAGVALVRHVLAEAADAGAHEVRLETQRTNTRARALYERLGFGLAADAEQDGEFLTYTRAPGGSDG</sequence>
<dbReference type="CDD" id="cd04301">
    <property type="entry name" value="NAT_SF"/>
    <property type="match status" value="1"/>
</dbReference>
<dbReference type="InterPro" id="IPR050832">
    <property type="entry name" value="Bact_Acetyltransf"/>
</dbReference>
<dbReference type="EMBL" id="JACSQV010000008">
    <property type="protein sequence ID" value="MBD7918783.1"/>
    <property type="molecule type" value="Genomic_DNA"/>
</dbReference>
<dbReference type="Pfam" id="PF00583">
    <property type="entry name" value="Acetyltransf_1"/>
    <property type="match status" value="1"/>
</dbReference>
<evidence type="ECO:0000256" key="1">
    <source>
        <dbReference type="ARBA" id="ARBA00022679"/>
    </source>
</evidence>